<gene>
    <name evidence="1" type="ORF">ACI1P1_19670</name>
</gene>
<organism evidence="1 2">
    <name type="scientific">Paenibacillus mesotrionivorans</name>
    <dbReference type="NCBI Taxonomy" id="3160968"/>
    <lineage>
        <taxon>Bacteria</taxon>
        <taxon>Bacillati</taxon>
        <taxon>Bacillota</taxon>
        <taxon>Bacilli</taxon>
        <taxon>Bacillales</taxon>
        <taxon>Paenibacillaceae</taxon>
        <taxon>Paenibacillus</taxon>
    </lineage>
</organism>
<comment type="caution">
    <text evidence="1">The sequence shown here is derived from an EMBL/GenBank/DDBJ whole genome shotgun (WGS) entry which is preliminary data.</text>
</comment>
<keyword evidence="2" id="KW-1185">Reference proteome</keyword>
<proteinExistence type="predicted"/>
<protein>
    <submittedName>
        <fullName evidence="1">Uncharacterized protein</fullName>
    </submittedName>
</protein>
<sequence>MLNMPLFIGMMVAAFLLFGGAMACFGVWTYRDAKRRGLEAGLWTIIVLLMPNLLGFLLYFLVGRKHRKISCPVCSSLTEPDKAYCSSCGTRLGETVFVPAERGRGRGILFAGLGLIVLGFMVVIGIFLSQFAASPETFTQRNIAIGQAQTSMPNRWKLSFWYLDGEKSRSIKLKPEGSRIVRVTAYIESGTAEAVLTAKETGEEKRIMLNDLNGQDSPYTWDVSDFPADAKLTLRIYAEKAKGKFEMKWEQ</sequence>
<accession>A0ACC7P847</accession>
<name>A0ACC7P847_9BACL</name>
<reference evidence="1" key="1">
    <citation type="submission" date="2024-12" db="EMBL/GenBank/DDBJ databases">
        <authorList>
            <person name="Wu N."/>
        </authorList>
    </citation>
    <scope>NUCLEOTIDE SEQUENCE</scope>
    <source>
        <strain evidence="1">P15</strain>
    </source>
</reference>
<evidence type="ECO:0000313" key="1">
    <source>
        <dbReference type="EMBL" id="MFM9330522.1"/>
    </source>
</evidence>
<dbReference type="Proteomes" id="UP001631969">
    <property type="component" value="Unassembled WGS sequence"/>
</dbReference>
<evidence type="ECO:0000313" key="2">
    <source>
        <dbReference type="Proteomes" id="UP001631969"/>
    </source>
</evidence>
<dbReference type="EMBL" id="JBJURJ010000013">
    <property type="protein sequence ID" value="MFM9330522.1"/>
    <property type="molecule type" value="Genomic_DNA"/>
</dbReference>